<dbReference type="GeneID" id="303367765"/>
<dbReference type="Proteomes" id="UP000190395">
    <property type="component" value="Unassembled WGS sequence"/>
</dbReference>
<protein>
    <submittedName>
        <fullName evidence="1">Uncharacterized protein</fullName>
    </submittedName>
</protein>
<gene>
    <name evidence="1" type="ORF">SAMN02745152_01533</name>
</gene>
<dbReference type="EMBL" id="FUXC01000009">
    <property type="protein sequence ID" value="SJZ89733.1"/>
    <property type="molecule type" value="Genomic_DNA"/>
</dbReference>
<organism evidence="1 2">
    <name type="scientific">Treponema berlinense</name>
    <dbReference type="NCBI Taxonomy" id="225004"/>
    <lineage>
        <taxon>Bacteria</taxon>
        <taxon>Pseudomonadati</taxon>
        <taxon>Spirochaetota</taxon>
        <taxon>Spirochaetia</taxon>
        <taxon>Spirochaetales</taxon>
        <taxon>Treponemataceae</taxon>
        <taxon>Treponema</taxon>
    </lineage>
</organism>
<evidence type="ECO:0000313" key="2">
    <source>
        <dbReference type="Proteomes" id="UP000190395"/>
    </source>
</evidence>
<sequence length="107" mass="11789">MLALFGDSTYTHNKDADCTLEYNSGDYSSAPYEYPMTAYNIFDSEYSFSVNEKKYYGPAIFYANAKSVELRPENGILIHGIGTFSGSSVSVSFSSGTGAEKIYLIIK</sequence>
<keyword evidence="2" id="KW-1185">Reference proteome</keyword>
<dbReference type="RefSeq" id="WP_078931273.1">
    <property type="nucleotide sequence ID" value="NZ_FUXC01000009.1"/>
</dbReference>
<name>A0A1T4PDT4_9SPIR</name>
<accession>A0A1T4PDT4</accession>
<reference evidence="1 2" key="1">
    <citation type="submission" date="2017-02" db="EMBL/GenBank/DDBJ databases">
        <authorList>
            <person name="Peterson S.W."/>
        </authorList>
    </citation>
    <scope>NUCLEOTIDE SEQUENCE [LARGE SCALE GENOMIC DNA]</scope>
    <source>
        <strain evidence="1 2">ATCC BAA-909</strain>
    </source>
</reference>
<proteinExistence type="predicted"/>
<evidence type="ECO:0000313" key="1">
    <source>
        <dbReference type="EMBL" id="SJZ89733.1"/>
    </source>
</evidence>
<dbReference type="AlphaFoldDB" id="A0A1T4PDT4"/>
<dbReference type="STRING" id="225004.SAMN02745152_01533"/>